<dbReference type="AlphaFoldDB" id="A0A2I1JWB9"/>
<name>A0A2I1JWB9_9LACT</name>
<dbReference type="PANTHER" id="PTHR11773:SF1">
    <property type="entry name" value="GLYCINE DEHYDROGENASE (DECARBOXYLATING), MITOCHONDRIAL"/>
    <property type="match status" value="1"/>
</dbReference>
<protein>
    <recommendedName>
        <fullName evidence="5">Probable glycine dehydrogenase (decarboxylating) subunit 2</fullName>
        <ecNumber evidence="5">1.4.4.2</ecNumber>
    </recommendedName>
    <alternativeName>
        <fullName evidence="5">Glycine cleavage system P-protein subunit 2</fullName>
    </alternativeName>
    <alternativeName>
        <fullName evidence="5">Glycine decarboxylase subunit 2</fullName>
    </alternativeName>
    <alternativeName>
        <fullName evidence="5">Glycine dehydrogenase (aminomethyl-transferring) subunit 2</fullName>
    </alternativeName>
</protein>
<dbReference type="Gene3D" id="6.20.440.10">
    <property type="match status" value="1"/>
</dbReference>
<dbReference type="RefSeq" id="WP_006702042.1">
    <property type="nucleotide sequence ID" value="NZ_PKHE01000022.1"/>
</dbReference>
<dbReference type="Gene3D" id="3.90.1150.10">
    <property type="entry name" value="Aspartate Aminotransferase, domain 1"/>
    <property type="match status" value="1"/>
</dbReference>
<evidence type="ECO:0000259" key="7">
    <source>
        <dbReference type="Pfam" id="PF21478"/>
    </source>
</evidence>
<comment type="subunit">
    <text evidence="5">The glycine cleavage system is composed of four proteins: P, T, L and H. In this organism, the P 'protein' is a heterodimer of two subunits.</text>
</comment>
<reference evidence="8 9" key="1">
    <citation type="submission" date="2017-12" db="EMBL/GenBank/DDBJ databases">
        <title>Phylogenetic diversity of female urinary microbiome.</title>
        <authorList>
            <person name="Thomas-White K."/>
            <person name="Wolfe A.J."/>
        </authorList>
    </citation>
    <scope>NUCLEOTIDE SEQUENCE [LARGE SCALE GENOMIC DNA]</scope>
    <source>
        <strain evidence="8 9">UMB0898</strain>
    </source>
</reference>
<dbReference type="InterPro" id="IPR015424">
    <property type="entry name" value="PyrdxlP-dep_Trfase"/>
</dbReference>
<evidence type="ECO:0000256" key="1">
    <source>
        <dbReference type="ARBA" id="ARBA00003788"/>
    </source>
</evidence>
<dbReference type="InterPro" id="IPR000192">
    <property type="entry name" value="Aminotrans_V_dom"/>
</dbReference>
<gene>
    <name evidence="5" type="primary">gcvPB</name>
    <name evidence="8" type="ORF">CYJ57_06940</name>
</gene>
<dbReference type="Gene3D" id="3.40.640.10">
    <property type="entry name" value="Type I PLP-dependent aspartate aminotransferase-like (Major domain)"/>
    <property type="match status" value="1"/>
</dbReference>
<comment type="function">
    <text evidence="1 5">The glycine cleavage system catalyzes the degradation of glycine. The P protein binds the alpha-amino group of glycine through its pyridoxal phosphate cofactor; CO(2) is released and the remaining methylamine moiety is then transferred to the lipoamide cofactor of the H protein.</text>
</comment>
<dbReference type="FunFam" id="3.90.1150.10:FF:000014">
    <property type="entry name" value="Probable glycine dehydrogenase (decarboxylating) subunit 2"/>
    <property type="match status" value="1"/>
</dbReference>
<dbReference type="FunFam" id="3.40.640.10:FF:000224">
    <property type="entry name" value="Probable glycine dehydrogenase (decarboxylating) subunit 2"/>
    <property type="match status" value="1"/>
</dbReference>
<evidence type="ECO:0000256" key="2">
    <source>
        <dbReference type="ARBA" id="ARBA00022898"/>
    </source>
</evidence>
<dbReference type="GO" id="GO:0005829">
    <property type="term" value="C:cytosol"/>
    <property type="evidence" value="ECO:0007669"/>
    <property type="project" value="TreeGrafter"/>
</dbReference>
<feature type="domain" description="Glycine dehydrogenase C-terminal" evidence="7">
    <location>
        <begin position="355"/>
        <end position="457"/>
    </location>
</feature>
<dbReference type="InterPro" id="IPR020581">
    <property type="entry name" value="GDC_P"/>
</dbReference>
<dbReference type="GO" id="GO:0030170">
    <property type="term" value="F:pyridoxal phosphate binding"/>
    <property type="evidence" value="ECO:0007669"/>
    <property type="project" value="TreeGrafter"/>
</dbReference>
<evidence type="ECO:0000256" key="3">
    <source>
        <dbReference type="ARBA" id="ARBA00023002"/>
    </source>
</evidence>
<dbReference type="Pfam" id="PF21478">
    <property type="entry name" value="GcvP2_C"/>
    <property type="match status" value="1"/>
</dbReference>
<proteinExistence type="inferred from homology"/>
<dbReference type="GO" id="GO:0016594">
    <property type="term" value="F:glycine binding"/>
    <property type="evidence" value="ECO:0007669"/>
    <property type="project" value="TreeGrafter"/>
</dbReference>
<dbReference type="SUPFAM" id="SSF53383">
    <property type="entry name" value="PLP-dependent transferases"/>
    <property type="match status" value="1"/>
</dbReference>
<dbReference type="GO" id="GO:0004375">
    <property type="term" value="F:glycine dehydrogenase (decarboxylating) activity"/>
    <property type="evidence" value="ECO:0007669"/>
    <property type="project" value="UniProtKB-EC"/>
</dbReference>
<evidence type="ECO:0000256" key="4">
    <source>
        <dbReference type="ARBA" id="ARBA00049026"/>
    </source>
</evidence>
<accession>A0A2I1JWB9</accession>
<keyword evidence="2 5" id="KW-0663">Pyridoxal phosphate</keyword>
<comment type="catalytic activity">
    <reaction evidence="4 5">
        <text>N(6)-[(R)-lipoyl]-L-lysyl-[glycine-cleavage complex H protein] + glycine + H(+) = N(6)-[(R)-S(8)-aminomethyldihydrolipoyl]-L-lysyl-[glycine-cleavage complex H protein] + CO2</text>
        <dbReference type="Rhea" id="RHEA:24304"/>
        <dbReference type="Rhea" id="RHEA-COMP:10494"/>
        <dbReference type="Rhea" id="RHEA-COMP:10495"/>
        <dbReference type="ChEBI" id="CHEBI:15378"/>
        <dbReference type="ChEBI" id="CHEBI:16526"/>
        <dbReference type="ChEBI" id="CHEBI:57305"/>
        <dbReference type="ChEBI" id="CHEBI:83099"/>
        <dbReference type="ChEBI" id="CHEBI:83143"/>
        <dbReference type="EC" id="1.4.4.2"/>
    </reaction>
</comment>
<dbReference type="GO" id="GO:0005960">
    <property type="term" value="C:glycine cleavage complex"/>
    <property type="evidence" value="ECO:0007669"/>
    <property type="project" value="TreeGrafter"/>
</dbReference>
<comment type="similarity">
    <text evidence="5">Belongs to the GcvP family. C-terminal subunit subfamily.</text>
</comment>
<evidence type="ECO:0000259" key="6">
    <source>
        <dbReference type="Pfam" id="PF00266"/>
    </source>
</evidence>
<dbReference type="NCBIfam" id="NF003346">
    <property type="entry name" value="PRK04366.1"/>
    <property type="match status" value="1"/>
</dbReference>
<keyword evidence="3 5" id="KW-0560">Oxidoreductase</keyword>
<dbReference type="Pfam" id="PF00266">
    <property type="entry name" value="Aminotran_5"/>
    <property type="match status" value="1"/>
</dbReference>
<dbReference type="HAMAP" id="MF_00713">
    <property type="entry name" value="GcvPB"/>
    <property type="match status" value="1"/>
</dbReference>
<feature type="domain" description="Aminotransferase class V" evidence="6">
    <location>
        <begin position="166"/>
        <end position="282"/>
    </location>
</feature>
<organism evidence="8 9">
    <name type="scientific">Falseniella ignava</name>
    <dbReference type="NCBI Taxonomy" id="137730"/>
    <lineage>
        <taxon>Bacteria</taxon>
        <taxon>Bacillati</taxon>
        <taxon>Bacillota</taxon>
        <taxon>Bacilli</taxon>
        <taxon>Lactobacillales</taxon>
        <taxon>Aerococcaceae</taxon>
        <taxon>Falseniella</taxon>
    </lineage>
</organism>
<sequence>MILNDYDQLIFEISSPGHVAYDLPTQDVPEYDLSKDLESDYQRKEDAELPEVSELQLLRHYTALSNKNFGVESGPYPLGSCTMKYNPKVNEVAAFMDGFNNIHPNQEPETVQGALELLYNLQEYLTVTSGMDAISLQPAAGAQGELTAILVFKKYFESIGEGEQRKYIIIPDSAHGTNPATAVVAGYDTIEIPSTPGGLVDVEALREVVNEETAGIMLTNPSTVGLYEKDIQEIVKIMHDAGALAFYDGANSNAILGISSPGQMGFDAVHYNLHKTFSGPHGGGGPGSGPIGVVEKLIPFLPVPRIEKEGDQYVLNSDYPESIGRVKGAFGNFGVNVRVYTYIRAYGGEGLRKVSENAVLNANYLLARLKGEYDAPYGDSYCKHEFVLDCTRQKHDYGVNAKDIGKRLLDYGIHAPTTYFPLIVPECLMIEPTETESKRDLDYVADIFLKIAEEAKTEPTLVQEAPHNTPVKRLDEATAARKPILTYRAAKAADVAE</sequence>
<comment type="caution">
    <text evidence="8">The sequence shown here is derived from an EMBL/GenBank/DDBJ whole genome shotgun (WGS) entry which is preliminary data.</text>
</comment>
<dbReference type="InterPro" id="IPR015422">
    <property type="entry name" value="PyrdxlP-dep_Trfase_small"/>
</dbReference>
<dbReference type="InterPro" id="IPR049316">
    <property type="entry name" value="GDC-P_C"/>
</dbReference>
<dbReference type="OrthoDB" id="9801272at2"/>
<evidence type="ECO:0000256" key="5">
    <source>
        <dbReference type="HAMAP-Rule" id="MF_00713"/>
    </source>
</evidence>
<feature type="modified residue" description="N6-(pyridoxal phosphate)lysine" evidence="5">
    <location>
        <position position="275"/>
    </location>
</feature>
<dbReference type="InterPro" id="IPR015421">
    <property type="entry name" value="PyrdxlP-dep_Trfase_major"/>
</dbReference>
<dbReference type="GO" id="GO:0019464">
    <property type="term" value="P:glycine decarboxylation via glycine cleavage system"/>
    <property type="evidence" value="ECO:0007669"/>
    <property type="project" value="UniProtKB-UniRule"/>
</dbReference>
<dbReference type="InterPro" id="IPR023012">
    <property type="entry name" value="GcvPB"/>
</dbReference>
<evidence type="ECO:0000313" key="9">
    <source>
        <dbReference type="Proteomes" id="UP000234384"/>
    </source>
</evidence>
<dbReference type="PANTHER" id="PTHR11773">
    <property type="entry name" value="GLYCINE DEHYDROGENASE, DECARBOXYLATING"/>
    <property type="match status" value="1"/>
</dbReference>
<dbReference type="EMBL" id="PKHE01000022">
    <property type="protein sequence ID" value="PKY87653.1"/>
    <property type="molecule type" value="Genomic_DNA"/>
</dbReference>
<dbReference type="Proteomes" id="UP000234384">
    <property type="component" value="Unassembled WGS sequence"/>
</dbReference>
<dbReference type="EC" id="1.4.4.2" evidence="5"/>
<comment type="cofactor">
    <cofactor evidence="5">
        <name>pyridoxal 5'-phosphate</name>
        <dbReference type="ChEBI" id="CHEBI:597326"/>
    </cofactor>
</comment>
<evidence type="ECO:0000313" key="8">
    <source>
        <dbReference type="EMBL" id="PKY87653.1"/>
    </source>
</evidence>